<comment type="caution">
    <text evidence="2">The sequence shown here is derived from an EMBL/GenBank/DDBJ whole genome shotgun (WGS) entry which is preliminary data.</text>
</comment>
<name>A0A084G0T4_PSEDA</name>
<keyword evidence="1" id="KW-0812">Transmembrane</keyword>
<dbReference type="OMA" id="EITAWIP"/>
<dbReference type="Proteomes" id="UP000028545">
    <property type="component" value="Unassembled WGS sequence"/>
</dbReference>
<keyword evidence="1" id="KW-1133">Transmembrane helix</keyword>
<dbReference type="VEuPathDB" id="FungiDB:SAPIO_CDS7844"/>
<protein>
    <recommendedName>
        <fullName evidence="4">Adhesin domain-containing protein</fullName>
    </recommendedName>
</protein>
<dbReference type="AlphaFoldDB" id="A0A084G0T4"/>
<evidence type="ECO:0000313" key="2">
    <source>
        <dbReference type="EMBL" id="KEZ40946.1"/>
    </source>
</evidence>
<dbReference type="GeneID" id="27726916"/>
<proteinExistence type="predicted"/>
<gene>
    <name evidence="2" type="ORF">SAPIO_CDS7844</name>
</gene>
<keyword evidence="1" id="KW-0472">Membrane</keyword>
<accession>A0A084G0T4</accession>
<dbReference type="HOGENOM" id="CLU_553370_0_0_1"/>
<dbReference type="KEGG" id="sapo:SAPIO_CDS7844"/>
<dbReference type="RefSeq" id="XP_016640745.1">
    <property type="nucleotide sequence ID" value="XM_016789628.1"/>
</dbReference>
<evidence type="ECO:0000313" key="3">
    <source>
        <dbReference type="Proteomes" id="UP000028545"/>
    </source>
</evidence>
<sequence length="493" mass="53307">MAKSPESQGLLDPKFQSTTDRVVTPKRCNARRFIRAILWVAVPVLIFFSFFGGKTVLPKFGRPCHGTSSDLQSPSLQSPDAICGTSFQTILDDSYPVSFSPSDDLFINQSQGKRRRGHWRRDPHVSGSVQVIRSSGPEGKLDVKIEVNDEDIPVHTSWDAETQYLRIRVEAVDFFDEPPPRPCVDIHAVLHVPSDAELRNLKIEVTALDVALEENLGLTAEEAILTTVVGSLDVAPNAIKSGGRIALTTVSGNIRGSLPLLQTLESFSASGKNEIDVYRTEKRGDDIPKATLTVSTVSGNLKVRDPLDDAAHLPKADYVRRVSTVSGNIDAALLFGSYADISAVGGGRVDTTLLPILFDSLSGNDEGERGDEDFVHSWLKSDVTSGNVGIEVLEPVWLGESDKKWALRSGHGGVSGNVEIRLPDAWEGTFAVGTLTGRISVSGKDVQLGTRQEGGEKVDMSAFRSIRGYKGDGESRLSAETTTGNIKVVIGQE</sequence>
<dbReference type="EMBL" id="JOWA01000111">
    <property type="protein sequence ID" value="KEZ40946.1"/>
    <property type="molecule type" value="Genomic_DNA"/>
</dbReference>
<dbReference type="OrthoDB" id="3539644at2759"/>
<evidence type="ECO:0008006" key="4">
    <source>
        <dbReference type="Google" id="ProtNLM"/>
    </source>
</evidence>
<organism evidence="2 3">
    <name type="scientific">Pseudallescheria apiosperma</name>
    <name type="common">Scedosporium apiospermum</name>
    <dbReference type="NCBI Taxonomy" id="563466"/>
    <lineage>
        <taxon>Eukaryota</taxon>
        <taxon>Fungi</taxon>
        <taxon>Dikarya</taxon>
        <taxon>Ascomycota</taxon>
        <taxon>Pezizomycotina</taxon>
        <taxon>Sordariomycetes</taxon>
        <taxon>Hypocreomycetidae</taxon>
        <taxon>Microascales</taxon>
        <taxon>Microascaceae</taxon>
        <taxon>Scedosporium</taxon>
    </lineage>
</organism>
<keyword evidence="3" id="KW-1185">Reference proteome</keyword>
<evidence type="ECO:0000256" key="1">
    <source>
        <dbReference type="SAM" id="Phobius"/>
    </source>
</evidence>
<reference evidence="2 3" key="1">
    <citation type="journal article" date="2014" name="Genome Announc.">
        <title>Draft genome sequence of the pathogenic fungus Scedosporium apiospermum.</title>
        <authorList>
            <person name="Vandeputte P."/>
            <person name="Ghamrawi S."/>
            <person name="Rechenmann M."/>
            <person name="Iltis A."/>
            <person name="Giraud S."/>
            <person name="Fleury M."/>
            <person name="Thornton C."/>
            <person name="Delhaes L."/>
            <person name="Meyer W."/>
            <person name="Papon N."/>
            <person name="Bouchara J.P."/>
        </authorList>
    </citation>
    <scope>NUCLEOTIDE SEQUENCE [LARGE SCALE GENOMIC DNA]</scope>
    <source>
        <strain evidence="2 3">IHEM 14462</strain>
    </source>
</reference>
<feature type="transmembrane region" description="Helical" evidence="1">
    <location>
        <begin position="36"/>
        <end position="53"/>
    </location>
</feature>